<dbReference type="RefSeq" id="XP_022296575.1">
    <property type="nucleotide sequence ID" value="XM_022440867.1"/>
</dbReference>
<dbReference type="KEGG" id="cvn:111106260"/>
<dbReference type="Proteomes" id="UP000694844">
    <property type="component" value="Chromosome 8"/>
</dbReference>
<feature type="domain" description="CARD" evidence="2">
    <location>
        <begin position="1"/>
        <end position="101"/>
    </location>
</feature>
<sequence length="456" mass="53882">MDKNRKIIIHKDETNERKIAANWGLVKRNVKLSDVVDPLIENGIITPDQWMDIKSRQVGEPEKMEEFLYILLKQKSEAFEVFKNSLRSTGFQHIADCLGGTPKYGSYNQMEPDLKQSMINNQTAEEKDHKNTTETQQKEDRGDQNSASSSKSADTVRQKDLDQMKQEIKDELRNIRQNLESERKQDRDQFLVLQREHKHLQNDFEKLRRQKCELSERLGDLLKVVDGLKEKLEEKEREYLELKKINNELKDDLMRQNLDHSKVNTMKEKEKEELEKKLQKKTDEYKLLQGMIETLKSDHEERLNRLRAINKEKVRLEGEHKKVLTDKKDAEIKFQALDRQAKEARIKHENEVCDLQSNIKTTLMRIEELEKDKSELAQRLNVSERENEGLKLENKKLEDGLRKTEGEKDILSTRLRQYDLQKYTVPNFSSVVRHQNFTAQARPPPKPQWRRGNQGK</sequence>
<name>A0A8B8AZI5_CRAVI</name>
<dbReference type="AlphaFoldDB" id="A0A8B8AZI5"/>
<feature type="compositionally biased region" description="Basic and acidic residues" evidence="1">
    <location>
        <begin position="124"/>
        <end position="143"/>
    </location>
</feature>
<dbReference type="Pfam" id="PF00619">
    <property type="entry name" value="CARD"/>
    <property type="match status" value="1"/>
</dbReference>
<dbReference type="InterPro" id="IPR011029">
    <property type="entry name" value="DEATH-like_dom_sf"/>
</dbReference>
<dbReference type="SUPFAM" id="SSF47986">
    <property type="entry name" value="DEATH domain"/>
    <property type="match status" value="1"/>
</dbReference>
<evidence type="ECO:0000256" key="1">
    <source>
        <dbReference type="SAM" id="MobiDB-lite"/>
    </source>
</evidence>
<dbReference type="GO" id="GO:0042981">
    <property type="term" value="P:regulation of apoptotic process"/>
    <property type="evidence" value="ECO:0007669"/>
    <property type="project" value="InterPro"/>
</dbReference>
<dbReference type="PROSITE" id="PS50209">
    <property type="entry name" value="CARD"/>
    <property type="match status" value="1"/>
</dbReference>
<dbReference type="RefSeq" id="XP_022296574.1">
    <property type="nucleotide sequence ID" value="XM_022440866.1"/>
</dbReference>
<evidence type="ECO:0000313" key="6">
    <source>
        <dbReference type="RefSeq" id="XP_022296574.1"/>
    </source>
</evidence>
<evidence type="ECO:0000313" key="4">
    <source>
        <dbReference type="RefSeq" id="XP_022296572.1"/>
    </source>
</evidence>
<proteinExistence type="predicted"/>
<feature type="region of interest" description="Disordered" evidence="1">
    <location>
        <begin position="436"/>
        <end position="456"/>
    </location>
</feature>
<feature type="region of interest" description="Disordered" evidence="1">
    <location>
        <begin position="124"/>
        <end position="161"/>
    </location>
</feature>
<dbReference type="GeneID" id="111106260"/>
<organism evidence="3 4">
    <name type="scientific">Crassostrea virginica</name>
    <name type="common">Eastern oyster</name>
    <dbReference type="NCBI Taxonomy" id="6565"/>
    <lineage>
        <taxon>Eukaryota</taxon>
        <taxon>Metazoa</taxon>
        <taxon>Spiralia</taxon>
        <taxon>Lophotrochozoa</taxon>
        <taxon>Mollusca</taxon>
        <taxon>Bivalvia</taxon>
        <taxon>Autobranchia</taxon>
        <taxon>Pteriomorphia</taxon>
        <taxon>Ostreida</taxon>
        <taxon>Ostreoidea</taxon>
        <taxon>Ostreidae</taxon>
        <taxon>Crassostrea</taxon>
    </lineage>
</organism>
<dbReference type="CDD" id="cd01671">
    <property type="entry name" value="CARD"/>
    <property type="match status" value="1"/>
</dbReference>
<dbReference type="RefSeq" id="XP_022296572.1">
    <property type="nucleotide sequence ID" value="XM_022440864.1"/>
</dbReference>
<evidence type="ECO:0000313" key="5">
    <source>
        <dbReference type="RefSeq" id="XP_022296573.1"/>
    </source>
</evidence>
<evidence type="ECO:0000313" key="3">
    <source>
        <dbReference type="Proteomes" id="UP000694844"/>
    </source>
</evidence>
<evidence type="ECO:0000259" key="2">
    <source>
        <dbReference type="PROSITE" id="PS50209"/>
    </source>
</evidence>
<dbReference type="OrthoDB" id="6106865at2759"/>
<dbReference type="Gene3D" id="1.10.533.10">
    <property type="entry name" value="Death Domain, Fas"/>
    <property type="match status" value="1"/>
</dbReference>
<feature type="compositionally biased region" description="Polar residues" evidence="1">
    <location>
        <begin position="144"/>
        <end position="153"/>
    </location>
</feature>
<dbReference type="RefSeq" id="XP_022296573.1">
    <property type="nucleotide sequence ID" value="XM_022440865.1"/>
</dbReference>
<evidence type="ECO:0000313" key="7">
    <source>
        <dbReference type="RefSeq" id="XP_022296575.1"/>
    </source>
</evidence>
<reference evidence="4 5" key="1">
    <citation type="submission" date="2025-04" db="UniProtKB">
        <authorList>
            <consortium name="RefSeq"/>
        </authorList>
    </citation>
    <scope>IDENTIFICATION</scope>
    <source>
        <tissue evidence="4 5">Whole sample</tissue>
    </source>
</reference>
<dbReference type="InterPro" id="IPR001315">
    <property type="entry name" value="CARD"/>
</dbReference>
<accession>A0A8B8AZI5</accession>
<protein>
    <submittedName>
        <fullName evidence="4 5">Cingulin-like isoform X1</fullName>
    </submittedName>
</protein>
<keyword evidence="3" id="KW-1185">Reference proteome</keyword>
<gene>
    <name evidence="4 5 6 7" type="primary">LOC111106260</name>
</gene>